<dbReference type="Pfam" id="PF22725">
    <property type="entry name" value="GFO_IDH_MocA_C3"/>
    <property type="match status" value="1"/>
</dbReference>
<dbReference type="AlphaFoldDB" id="A0ABD5S4H8"/>
<proteinExistence type="predicted"/>
<reference evidence="2 3" key="1">
    <citation type="journal article" date="2019" name="Int. J. Syst. Evol. Microbiol.">
        <title>The Global Catalogue of Microorganisms (GCM) 10K type strain sequencing project: providing services to taxonomists for standard genome sequencing and annotation.</title>
        <authorList>
            <consortium name="The Broad Institute Genomics Platform"/>
            <consortium name="The Broad Institute Genome Sequencing Center for Infectious Disease"/>
            <person name="Wu L."/>
            <person name="Ma J."/>
        </authorList>
    </citation>
    <scope>NUCLEOTIDE SEQUENCE [LARGE SCALE GENOMIC DNA]</scope>
    <source>
        <strain evidence="2 3">NBRC 111368</strain>
    </source>
</reference>
<accession>A0ABD5S4H8</accession>
<dbReference type="Gene3D" id="3.40.50.720">
    <property type="entry name" value="NAD(P)-binding Rossmann-like Domain"/>
    <property type="match status" value="1"/>
</dbReference>
<dbReference type="InterPro" id="IPR051450">
    <property type="entry name" value="Gfo/Idh/MocA_Oxidoreductases"/>
</dbReference>
<dbReference type="PANTHER" id="PTHR43377">
    <property type="entry name" value="BILIVERDIN REDUCTASE A"/>
    <property type="match status" value="1"/>
</dbReference>
<gene>
    <name evidence="2" type="ORF">ACFQE1_19540</name>
</gene>
<evidence type="ECO:0000313" key="3">
    <source>
        <dbReference type="Proteomes" id="UP001596328"/>
    </source>
</evidence>
<feature type="non-terminal residue" evidence="2">
    <location>
        <position position="1"/>
    </location>
</feature>
<dbReference type="InterPro" id="IPR055170">
    <property type="entry name" value="GFO_IDH_MocA-like_dom"/>
</dbReference>
<keyword evidence="3" id="KW-1185">Reference proteome</keyword>
<sequence length="250" mass="27442">VDALVEKPFVDDPAVGRELVEEAEAAGVMLQVGHIERFNPAVQVLSDLAPELGIRAVDAQRLGPPIERQIDDSVVLDLMIHDIDILLSLVEGDLTYVAATGTADGQHATALLRFESGVVARLTASRITQKKVRTMNVTAADCLVDVDYTEQSLEIHRQSFPEYVENEDNEMRFRHESVVETPMVESGEPLKRELRSFVDSATGDRQPVVTPEDAISALELALRIDETVRATADPSADVDGPEGMEEVVEW</sequence>
<dbReference type="SUPFAM" id="SSF55347">
    <property type="entry name" value="Glyceraldehyde-3-phosphate dehydrogenase-like, C-terminal domain"/>
    <property type="match status" value="1"/>
</dbReference>
<dbReference type="EMBL" id="JBHSWU010001175">
    <property type="protein sequence ID" value="MFC6726516.1"/>
    <property type="molecule type" value="Genomic_DNA"/>
</dbReference>
<dbReference type="PANTHER" id="PTHR43377:SF1">
    <property type="entry name" value="BILIVERDIN REDUCTASE A"/>
    <property type="match status" value="1"/>
</dbReference>
<dbReference type="Gene3D" id="3.30.360.10">
    <property type="entry name" value="Dihydrodipicolinate Reductase, domain 2"/>
    <property type="match status" value="1"/>
</dbReference>
<evidence type="ECO:0000259" key="1">
    <source>
        <dbReference type="Pfam" id="PF22725"/>
    </source>
</evidence>
<dbReference type="SUPFAM" id="SSF51735">
    <property type="entry name" value="NAD(P)-binding Rossmann-fold domains"/>
    <property type="match status" value="1"/>
</dbReference>
<organism evidence="2 3">
    <name type="scientific">Halobium palmae</name>
    <dbReference type="NCBI Taxonomy" id="1776492"/>
    <lineage>
        <taxon>Archaea</taxon>
        <taxon>Methanobacteriati</taxon>
        <taxon>Methanobacteriota</taxon>
        <taxon>Stenosarchaea group</taxon>
        <taxon>Halobacteria</taxon>
        <taxon>Halobacteriales</taxon>
        <taxon>Haloferacaceae</taxon>
        <taxon>Halobium</taxon>
    </lineage>
</organism>
<evidence type="ECO:0000313" key="2">
    <source>
        <dbReference type="EMBL" id="MFC6726516.1"/>
    </source>
</evidence>
<protein>
    <submittedName>
        <fullName evidence="2">Gfo/Idh/MocA family oxidoreductase</fullName>
    </submittedName>
</protein>
<feature type="domain" description="GFO/IDH/MocA-like oxidoreductase" evidence="1">
    <location>
        <begin position="71"/>
        <end position="134"/>
    </location>
</feature>
<dbReference type="InterPro" id="IPR036291">
    <property type="entry name" value="NAD(P)-bd_dom_sf"/>
</dbReference>
<comment type="caution">
    <text evidence="2">The sequence shown here is derived from an EMBL/GenBank/DDBJ whole genome shotgun (WGS) entry which is preliminary data.</text>
</comment>
<name>A0ABD5S4H8_9EURY</name>
<dbReference type="Proteomes" id="UP001596328">
    <property type="component" value="Unassembled WGS sequence"/>
</dbReference>